<reference evidence="1 2" key="1">
    <citation type="journal article" date="2021" name="BMC Biol.">
        <title>Horizontally acquired antibacterial genes associated with adaptive radiation of ladybird beetles.</title>
        <authorList>
            <person name="Li H.S."/>
            <person name="Tang X.F."/>
            <person name="Huang Y.H."/>
            <person name="Xu Z.Y."/>
            <person name="Chen M.L."/>
            <person name="Du X.Y."/>
            <person name="Qiu B.Y."/>
            <person name="Chen P.T."/>
            <person name="Zhang W."/>
            <person name="Slipinski A."/>
            <person name="Escalona H.E."/>
            <person name="Waterhouse R.M."/>
            <person name="Zwick A."/>
            <person name="Pang H."/>
        </authorList>
    </citation>
    <scope>NUCLEOTIDE SEQUENCE [LARGE SCALE GENOMIC DNA]</scope>
    <source>
        <strain evidence="1">SYSU2018</strain>
    </source>
</reference>
<sequence>MSHIYEQLNEGNLIVGICYNLKRAFECMNHKLQRPKFYSVGVRGISSEWADSYLSDRRLTVVVDGVRSRKHLIRHELRQVRFMLFHINAPESCYQIRSDTKIIYLVKFQ</sequence>
<evidence type="ECO:0000313" key="2">
    <source>
        <dbReference type="Proteomes" id="UP001516400"/>
    </source>
</evidence>
<evidence type="ECO:0000313" key="1">
    <source>
        <dbReference type="EMBL" id="KAL3281832.1"/>
    </source>
</evidence>
<dbReference type="Proteomes" id="UP001516400">
    <property type="component" value="Unassembled WGS sequence"/>
</dbReference>
<organism evidence="1 2">
    <name type="scientific">Cryptolaemus montrouzieri</name>
    <dbReference type="NCBI Taxonomy" id="559131"/>
    <lineage>
        <taxon>Eukaryota</taxon>
        <taxon>Metazoa</taxon>
        <taxon>Ecdysozoa</taxon>
        <taxon>Arthropoda</taxon>
        <taxon>Hexapoda</taxon>
        <taxon>Insecta</taxon>
        <taxon>Pterygota</taxon>
        <taxon>Neoptera</taxon>
        <taxon>Endopterygota</taxon>
        <taxon>Coleoptera</taxon>
        <taxon>Polyphaga</taxon>
        <taxon>Cucujiformia</taxon>
        <taxon>Coccinelloidea</taxon>
        <taxon>Coccinellidae</taxon>
        <taxon>Scymninae</taxon>
        <taxon>Scymnini</taxon>
        <taxon>Cryptolaemus</taxon>
    </lineage>
</organism>
<dbReference type="EMBL" id="JABFTP020000144">
    <property type="protein sequence ID" value="KAL3281832.1"/>
    <property type="molecule type" value="Genomic_DNA"/>
</dbReference>
<accession>A0ABD2NTV5</accession>
<protein>
    <submittedName>
        <fullName evidence="1">Uncharacterized protein</fullName>
    </submittedName>
</protein>
<dbReference type="AlphaFoldDB" id="A0ABD2NTV5"/>
<comment type="caution">
    <text evidence="1">The sequence shown here is derived from an EMBL/GenBank/DDBJ whole genome shotgun (WGS) entry which is preliminary data.</text>
</comment>
<keyword evidence="2" id="KW-1185">Reference proteome</keyword>
<name>A0ABD2NTV5_9CUCU</name>
<gene>
    <name evidence="1" type="ORF">HHI36_005032</name>
</gene>
<proteinExistence type="predicted"/>